<evidence type="ECO:0000256" key="2">
    <source>
        <dbReference type="ARBA" id="ARBA00022729"/>
    </source>
</evidence>
<evidence type="ECO:0000256" key="5">
    <source>
        <dbReference type="SAM" id="Phobius"/>
    </source>
</evidence>
<evidence type="ECO:0000256" key="4">
    <source>
        <dbReference type="SAM" id="MobiDB-lite"/>
    </source>
</evidence>
<dbReference type="Gene3D" id="2.60.40.1190">
    <property type="match status" value="1"/>
</dbReference>
<protein>
    <submittedName>
        <fullName evidence="9">Cellulose 1,4-beta-cellobiosidase</fullName>
    </submittedName>
</protein>
<evidence type="ECO:0000256" key="6">
    <source>
        <dbReference type="SAM" id="SignalP"/>
    </source>
</evidence>
<feature type="chain" id="PRO_5004788758" evidence="6">
    <location>
        <begin position="24"/>
        <end position="1068"/>
    </location>
</feature>
<feature type="region of interest" description="Disordered" evidence="4">
    <location>
        <begin position="900"/>
        <end position="935"/>
    </location>
</feature>
<name>W0FPV8_9BACT</name>
<dbReference type="InterPro" id="IPR054579">
    <property type="entry name" value="GCE-like_dom"/>
</dbReference>
<dbReference type="Pfam" id="PF06452">
    <property type="entry name" value="CBM9_1"/>
    <property type="match status" value="1"/>
</dbReference>
<dbReference type="Gene3D" id="1.20.1270.90">
    <property type="entry name" value="AF1782-like"/>
    <property type="match status" value="1"/>
</dbReference>
<reference evidence="9" key="1">
    <citation type="journal article" date="2013" name="PLoS ONE">
        <title>Metagenomic insights into the carbohydrate-active enzymes carried by the microorganisms adhering to solid digesta in the rumen of cows.</title>
        <authorList>
            <person name="Wang L."/>
            <person name="Hatem A."/>
            <person name="Catalyurek U.V."/>
            <person name="Morrison M."/>
            <person name="Yu Z."/>
        </authorList>
    </citation>
    <scope>NUCLEOTIDE SEQUENCE</scope>
</reference>
<dbReference type="SUPFAM" id="SSF53474">
    <property type="entry name" value="alpha/beta-Hydrolases"/>
    <property type="match status" value="1"/>
</dbReference>
<feature type="domain" description="Carbohydrate-binding" evidence="7">
    <location>
        <begin position="37"/>
        <end position="238"/>
    </location>
</feature>
<evidence type="ECO:0000313" key="9">
    <source>
        <dbReference type="EMBL" id="AHF25529.1"/>
    </source>
</evidence>
<evidence type="ECO:0000256" key="3">
    <source>
        <dbReference type="ARBA" id="ARBA00022801"/>
    </source>
</evidence>
<dbReference type="GO" id="GO:0004553">
    <property type="term" value="F:hydrolase activity, hydrolyzing O-glycosyl compounds"/>
    <property type="evidence" value="ECO:0007669"/>
    <property type="project" value="InterPro"/>
</dbReference>
<feature type="compositionally biased region" description="Basic and acidic residues" evidence="4">
    <location>
        <begin position="920"/>
        <end position="930"/>
    </location>
</feature>
<evidence type="ECO:0000256" key="1">
    <source>
        <dbReference type="ARBA" id="ARBA00022487"/>
    </source>
</evidence>
<feature type="domain" description="4-O-methyl-glucuronoyl methylesterase-like" evidence="8">
    <location>
        <begin position="391"/>
        <end position="559"/>
    </location>
</feature>
<feature type="transmembrane region" description="Helical" evidence="5">
    <location>
        <begin position="1040"/>
        <end position="1060"/>
    </location>
</feature>
<proteinExistence type="predicted"/>
<keyword evidence="2 6" id="KW-0732">Signal</keyword>
<evidence type="ECO:0000259" key="7">
    <source>
        <dbReference type="Pfam" id="PF06452"/>
    </source>
</evidence>
<keyword evidence="1" id="KW-0719">Serine esterase</keyword>
<dbReference type="GO" id="GO:0016052">
    <property type="term" value="P:carbohydrate catabolic process"/>
    <property type="evidence" value="ECO:0007669"/>
    <property type="project" value="InterPro"/>
</dbReference>
<dbReference type="Gene3D" id="3.40.50.1820">
    <property type="entry name" value="alpha/beta hydrolase"/>
    <property type="match status" value="1"/>
</dbReference>
<dbReference type="Pfam" id="PF22244">
    <property type="entry name" value="GCE_fung"/>
    <property type="match status" value="1"/>
</dbReference>
<keyword evidence="5" id="KW-0472">Membrane</keyword>
<keyword evidence="5" id="KW-1133">Transmembrane helix</keyword>
<dbReference type="SUPFAM" id="SSF49344">
    <property type="entry name" value="CBD9-like"/>
    <property type="match status" value="1"/>
</dbReference>
<sequence>MKKAGAALLLVLALCIVVCTALADNAQISYVPESIVIDGEIDEAWSQAGSVSLDNAYYQLISTNSGSVKETHPLDAPTTPLNIKTLWNGNVVYLLIDVDDNYIVDRDKITIGLDLMNDKLPLTEEDDAVISITPNNGAVSVNWGGLNTPEFQRLTGTSVKQKTDGEGHVTGYVAELGFFISDYAFKGGESLGFDLSVLNVGEPVSSTRVPGEFISYHAETDFSSGDNKCNMYGTVSLETPTEEQWAQRPLDKSLLNSRIGMAEALPHGIWEDETALADALAAAKAVYADDTADRDTVDAATSALQAAIDNLRHVDRVSGYSLPDLKDTPAQDNLPDPFTFLDGSAVTASNWADRADEIKAMVQYYEYGFMPDEPDSVTATYNPSSNRITLTVTVGDKSASFNSYLFLPTEEKDFYEDGKIPLMVNLSFSGSSGNNTTINNAGYAVASFTYTSVAADNNNHTGAFYNLYPYDVEQYGDRGTLIAWSWGASRVLDALEYLNENDENLKGKLDFSRIGVTGQSRLGKTALVAGLMDERFGVTAPQESGSGGAGTYRYVSYSTDEYPLQYSWASSPASGSEVLPHRPRNQGWNHNQMLYYALDDRWFGEDFPNTSMGSRLPYDKNLMLAALAPRGVYIICSNNDDANNPYGDATSYEGALPVFQALGAEDNLALDVGMTKAGHSTSTDQFERLVEYMNWYFYGIEMSEETKTKLHTNPFLEEGAYERYGGLETMMENYTGLHYVIAFDPGEGSGEMADDYVTAGQKYALPENGFTAPDLKEFTAWDAGNPSDEIDVNGDMTVTALWQDIPNTYTFITGGAGTWTRGCGRNMEYTVKGSPNDAVTFDLFGGILVDGKAVPAGSYTATRGSVNISVSADYLESLSDGSHTVTVGIGDSVAETTLTVASPATPADPDPATPTDLEEDPKPAESEKPVSPDPGSYDFPFTFTVRWDADPADSIDWVLYNSDGSAAHKKFNKKVSGNEWRYEAWFSVAGDYYLVENVPAGYRVRYENTGTHAGVTDRCYNGGTIVNYKVPKTGDPVDPLLWVVSGILGLLALFLAWQLFRDRRADKR</sequence>
<accession>W0FPV8</accession>
<evidence type="ECO:0000259" key="8">
    <source>
        <dbReference type="Pfam" id="PF22244"/>
    </source>
</evidence>
<dbReference type="EMBL" id="KC246840">
    <property type="protein sequence ID" value="AHF25529.1"/>
    <property type="molecule type" value="Genomic_DNA"/>
</dbReference>
<dbReference type="GO" id="GO:0052689">
    <property type="term" value="F:carboxylic ester hydrolase activity"/>
    <property type="evidence" value="ECO:0007669"/>
    <property type="project" value="UniProtKB-KW"/>
</dbReference>
<dbReference type="AlphaFoldDB" id="W0FPV8"/>
<feature type="signal peptide" evidence="6">
    <location>
        <begin position="1"/>
        <end position="23"/>
    </location>
</feature>
<dbReference type="InterPro" id="IPR029058">
    <property type="entry name" value="AB_hydrolase_fold"/>
</dbReference>
<organism evidence="9">
    <name type="scientific">uncultured bacterium Contigcl_8</name>
    <dbReference type="NCBI Taxonomy" id="1393678"/>
    <lineage>
        <taxon>Bacteria</taxon>
        <taxon>environmental samples</taxon>
    </lineage>
</organism>
<keyword evidence="3" id="KW-0378">Hydrolase</keyword>
<keyword evidence="5" id="KW-0812">Transmembrane</keyword>
<dbReference type="InterPro" id="IPR010502">
    <property type="entry name" value="Carb-bd_dom_fam9"/>
</dbReference>
<dbReference type="GO" id="GO:0030246">
    <property type="term" value="F:carbohydrate binding"/>
    <property type="evidence" value="ECO:0007669"/>
    <property type="project" value="InterPro"/>
</dbReference>